<dbReference type="Gene3D" id="3.40.1190.10">
    <property type="entry name" value="Mur-like, catalytic domain"/>
    <property type="match status" value="1"/>
</dbReference>
<evidence type="ECO:0000256" key="20">
    <source>
        <dbReference type="ARBA" id="ARBA00047808"/>
    </source>
</evidence>
<dbReference type="SUPFAM" id="SSF53623">
    <property type="entry name" value="MurD-like peptide ligases, catalytic domain"/>
    <property type="match status" value="1"/>
</dbReference>
<dbReference type="KEGG" id="bcig:AB162_312"/>
<dbReference type="FunFam" id="3.40.1190.10:FF:000004">
    <property type="entry name" value="Dihydrofolate synthase/folylpolyglutamate synthase"/>
    <property type="match status" value="1"/>
</dbReference>
<keyword evidence="15" id="KW-0289">Folate biosynthesis</keyword>
<dbReference type="InterPro" id="IPR004101">
    <property type="entry name" value="Mur_ligase_C"/>
</dbReference>
<proteinExistence type="inferred from homology"/>
<dbReference type="EC" id="6.3.2.12" evidence="7"/>
<dbReference type="Proteomes" id="UP000056466">
    <property type="component" value="Chromosome"/>
</dbReference>
<evidence type="ECO:0000256" key="5">
    <source>
        <dbReference type="ARBA" id="ARBA00008276"/>
    </source>
</evidence>
<evidence type="ECO:0000256" key="3">
    <source>
        <dbReference type="ARBA" id="ARBA00004799"/>
    </source>
</evidence>
<dbReference type="RefSeq" id="WP_053096867.1">
    <property type="nucleotide sequence ID" value="NZ_CP011787.1"/>
</dbReference>
<evidence type="ECO:0000256" key="14">
    <source>
        <dbReference type="ARBA" id="ARBA00022842"/>
    </source>
</evidence>
<evidence type="ECO:0000256" key="4">
    <source>
        <dbReference type="ARBA" id="ARBA00005150"/>
    </source>
</evidence>
<keyword evidence="11" id="KW-0479">Metal-binding</keyword>
<evidence type="ECO:0000256" key="18">
    <source>
        <dbReference type="ARBA" id="ARBA00032510"/>
    </source>
</evidence>
<dbReference type="OrthoDB" id="9809356at2"/>
<gene>
    <name evidence="26" type="primary">folC</name>
    <name evidence="26" type="ORF">AB162_312</name>
</gene>
<feature type="domain" description="Mur ligase central" evidence="25">
    <location>
        <begin position="58"/>
        <end position="210"/>
    </location>
</feature>
<accession>A0A0K2BKH2</accession>
<dbReference type="Pfam" id="PF08245">
    <property type="entry name" value="Mur_ligase_M"/>
    <property type="match status" value="1"/>
</dbReference>
<evidence type="ECO:0000313" key="27">
    <source>
        <dbReference type="Proteomes" id="UP000056466"/>
    </source>
</evidence>
<evidence type="ECO:0000256" key="2">
    <source>
        <dbReference type="ARBA" id="ARBA00002714"/>
    </source>
</evidence>
<evidence type="ECO:0000256" key="13">
    <source>
        <dbReference type="ARBA" id="ARBA00022840"/>
    </source>
</evidence>
<evidence type="ECO:0000256" key="1">
    <source>
        <dbReference type="ARBA" id="ARBA00001946"/>
    </source>
</evidence>
<evidence type="ECO:0000256" key="16">
    <source>
        <dbReference type="ARBA" id="ARBA00030048"/>
    </source>
</evidence>
<evidence type="ECO:0000256" key="8">
    <source>
        <dbReference type="ARBA" id="ARBA00013025"/>
    </source>
</evidence>
<evidence type="ECO:0000256" key="10">
    <source>
        <dbReference type="ARBA" id="ARBA00022598"/>
    </source>
</evidence>
<feature type="domain" description="Mur ligase C-terminal" evidence="24">
    <location>
        <begin position="295"/>
        <end position="415"/>
    </location>
</feature>
<dbReference type="AlphaFoldDB" id="A0A0K2BKH2"/>
<comment type="similarity">
    <text evidence="5 23">Belongs to the folylpolyglutamate synthase family.</text>
</comment>
<dbReference type="PANTHER" id="PTHR11136:SF0">
    <property type="entry name" value="DIHYDROFOLATE SYNTHETASE-RELATED"/>
    <property type="match status" value="1"/>
</dbReference>
<evidence type="ECO:0000256" key="17">
    <source>
        <dbReference type="ARBA" id="ARBA00030592"/>
    </source>
</evidence>
<comment type="catalytic activity">
    <reaction evidence="22">
        <text>7,8-dihydropteroate + L-glutamate + ATP = 7,8-dihydrofolate + ADP + phosphate + H(+)</text>
        <dbReference type="Rhea" id="RHEA:23584"/>
        <dbReference type="ChEBI" id="CHEBI:15378"/>
        <dbReference type="ChEBI" id="CHEBI:17839"/>
        <dbReference type="ChEBI" id="CHEBI:29985"/>
        <dbReference type="ChEBI" id="CHEBI:30616"/>
        <dbReference type="ChEBI" id="CHEBI:43474"/>
        <dbReference type="ChEBI" id="CHEBI:57451"/>
        <dbReference type="ChEBI" id="CHEBI:456216"/>
        <dbReference type="EC" id="6.3.2.12"/>
    </reaction>
</comment>
<evidence type="ECO:0000256" key="7">
    <source>
        <dbReference type="ARBA" id="ARBA00013023"/>
    </source>
</evidence>
<keyword evidence="12 23" id="KW-0547">Nucleotide-binding</keyword>
<dbReference type="GO" id="GO:0046654">
    <property type="term" value="P:tetrahydrofolate biosynthetic process"/>
    <property type="evidence" value="ECO:0007669"/>
    <property type="project" value="UniProtKB-UniPathway"/>
</dbReference>
<dbReference type="InterPro" id="IPR036565">
    <property type="entry name" value="Mur-like_cat_sf"/>
</dbReference>
<sequence length="430" mass="47558">MKKSKNNFFIPQPSSSLAIWINYITNIHAKPIDLNLDRIIYVAKSLDLLQPAPLVITVGGTNGKGTTCKLLEAILLYYGKKVGVFSSPHLIRYTERVRINGKELPEAAHSKAMAIIETGRGNTSLSYFEFSTLSALQLFSQSMLDVLILEVGLGGRLDATNIIDADIAVITSIALDHTDLLGSDRNSIAREKAGIMRSGKPIIVGELDRPITLDTAIADGNAILFARDRDWGFKLEDNIYWHWWDIDNNIRTKLPLPLTIPLDNAATALATVHRLPFFVSDECIYQGLRNASLPGRFHIIRKQPLVILDVAHNPHAANYLAHKLDALNLPHYSKIFAVVGMLANKDIPGTIHCLIDKISLWYCATIDDPCAASAEQIASYLINSNAKKFNDVVSAWQQVLYDAASEDCVLVFGSFHTVASIIRENQSEDL</sequence>
<evidence type="ECO:0000256" key="9">
    <source>
        <dbReference type="ARBA" id="ARBA00019357"/>
    </source>
</evidence>
<evidence type="ECO:0000259" key="25">
    <source>
        <dbReference type="Pfam" id="PF08245"/>
    </source>
</evidence>
<comment type="catalytic activity">
    <reaction evidence="20">
        <text>10-formyltetrahydrofolyl-(gamma-L-Glu)(n) + L-glutamate + ATP = 10-formyltetrahydrofolyl-(gamma-L-Glu)(n+1) + ADP + phosphate + H(+)</text>
        <dbReference type="Rhea" id="RHEA:51904"/>
        <dbReference type="Rhea" id="RHEA-COMP:13088"/>
        <dbReference type="Rhea" id="RHEA-COMP:14300"/>
        <dbReference type="ChEBI" id="CHEBI:15378"/>
        <dbReference type="ChEBI" id="CHEBI:29985"/>
        <dbReference type="ChEBI" id="CHEBI:30616"/>
        <dbReference type="ChEBI" id="CHEBI:43474"/>
        <dbReference type="ChEBI" id="CHEBI:134413"/>
        <dbReference type="ChEBI" id="CHEBI:456216"/>
        <dbReference type="EC" id="6.3.2.17"/>
    </reaction>
</comment>
<comment type="pathway">
    <text evidence="4">Cofactor biosynthesis; tetrahydrofolylpolyglutamate biosynthesis.</text>
</comment>
<comment type="subunit">
    <text evidence="6">Monomer.</text>
</comment>
<comment type="function">
    <text evidence="2">Functions in two distinct reactions of the de novo folate biosynthetic pathway. Catalyzes the addition of a glutamate residue to dihydropteroate (7,8-dihydropteroate or H2Pte) to form dihydrofolate (7,8-dihydrofolate monoglutamate or H2Pte-Glu). Also catalyzes successive additions of L-glutamate to tetrahydrofolate or 10-formyltetrahydrofolate or 5,10-methylenetetrahydrofolate, leading to folylpolyglutamate derivatives.</text>
</comment>
<dbReference type="GO" id="GO:0046872">
    <property type="term" value="F:metal ion binding"/>
    <property type="evidence" value="ECO:0007669"/>
    <property type="project" value="UniProtKB-KW"/>
</dbReference>
<dbReference type="NCBIfam" id="NF008101">
    <property type="entry name" value="PRK10846.1"/>
    <property type="match status" value="1"/>
</dbReference>
<dbReference type="GO" id="GO:0005737">
    <property type="term" value="C:cytoplasm"/>
    <property type="evidence" value="ECO:0007669"/>
    <property type="project" value="TreeGrafter"/>
</dbReference>
<evidence type="ECO:0000256" key="19">
    <source>
        <dbReference type="ARBA" id="ARBA00047493"/>
    </source>
</evidence>
<evidence type="ECO:0000256" key="22">
    <source>
        <dbReference type="ARBA" id="ARBA00049161"/>
    </source>
</evidence>
<dbReference type="PIRSF" id="PIRSF001563">
    <property type="entry name" value="Folylpolyglu_synth"/>
    <property type="match status" value="1"/>
</dbReference>
<evidence type="ECO:0000256" key="21">
    <source>
        <dbReference type="ARBA" id="ARBA00049035"/>
    </source>
</evidence>
<dbReference type="GO" id="GO:0005524">
    <property type="term" value="F:ATP binding"/>
    <property type="evidence" value="ECO:0007669"/>
    <property type="project" value="UniProtKB-KW"/>
</dbReference>
<protein>
    <recommendedName>
        <fullName evidence="9">Dihydrofolate synthase/folylpolyglutamate synthase</fullName>
        <ecNumber evidence="7">6.3.2.12</ecNumber>
        <ecNumber evidence="8">6.3.2.17</ecNumber>
    </recommendedName>
    <alternativeName>
        <fullName evidence="18">Folylpoly-gamma-glutamate synthetase-dihydrofolate synthetase</fullName>
    </alternativeName>
    <alternativeName>
        <fullName evidence="16">Folylpolyglutamate synthetase</fullName>
    </alternativeName>
    <alternativeName>
        <fullName evidence="17">Tetrahydrofolylpolyglutamate synthase</fullName>
    </alternativeName>
</protein>
<evidence type="ECO:0000256" key="15">
    <source>
        <dbReference type="ARBA" id="ARBA00022909"/>
    </source>
</evidence>
<dbReference type="PANTHER" id="PTHR11136">
    <property type="entry name" value="FOLYLPOLYGLUTAMATE SYNTHASE-RELATED"/>
    <property type="match status" value="1"/>
</dbReference>
<dbReference type="PATRIC" id="fig|186490.8.peg.293"/>
<comment type="cofactor">
    <cofactor evidence="1">
        <name>Mg(2+)</name>
        <dbReference type="ChEBI" id="CHEBI:18420"/>
    </cofactor>
</comment>
<evidence type="ECO:0000256" key="6">
    <source>
        <dbReference type="ARBA" id="ARBA00011245"/>
    </source>
</evidence>
<dbReference type="GO" id="GO:0004326">
    <property type="term" value="F:tetrahydrofolylpolyglutamate synthase activity"/>
    <property type="evidence" value="ECO:0007669"/>
    <property type="project" value="UniProtKB-EC"/>
</dbReference>
<evidence type="ECO:0000313" key="26">
    <source>
        <dbReference type="EMBL" id="AKZ65906.1"/>
    </source>
</evidence>
<dbReference type="InterPro" id="IPR013221">
    <property type="entry name" value="Mur_ligase_cen"/>
</dbReference>
<dbReference type="GO" id="GO:0008841">
    <property type="term" value="F:dihydrofolate synthase activity"/>
    <property type="evidence" value="ECO:0007669"/>
    <property type="project" value="UniProtKB-EC"/>
</dbReference>
<keyword evidence="14" id="KW-0460">Magnesium</keyword>
<comment type="pathway">
    <text evidence="3">Cofactor biosynthesis; tetrahydrofolate biosynthesis; 7,8-dihydrofolate from 2-amino-4-hydroxy-6-hydroxymethyl-7,8-dihydropteridine diphosphate and 4-aminobenzoate: step 2/2.</text>
</comment>
<dbReference type="SUPFAM" id="SSF53244">
    <property type="entry name" value="MurD-like peptide ligases, peptide-binding domain"/>
    <property type="match status" value="1"/>
</dbReference>
<dbReference type="Pfam" id="PF02875">
    <property type="entry name" value="Mur_ligase_C"/>
    <property type="match status" value="1"/>
</dbReference>
<evidence type="ECO:0000256" key="12">
    <source>
        <dbReference type="ARBA" id="ARBA00022741"/>
    </source>
</evidence>
<evidence type="ECO:0000256" key="23">
    <source>
        <dbReference type="PIRNR" id="PIRNR001563"/>
    </source>
</evidence>
<dbReference type="InterPro" id="IPR036615">
    <property type="entry name" value="Mur_ligase_C_dom_sf"/>
</dbReference>
<dbReference type="InterPro" id="IPR018109">
    <property type="entry name" value="Folylpolyglutamate_synth_CS"/>
</dbReference>
<dbReference type="GO" id="GO:0046656">
    <property type="term" value="P:folic acid biosynthetic process"/>
    <property type="evidence" value="ECO:0007669"/>
    <property type="project" value="UniProtKB-KW"/>
</dbReference>
<evidence type="ECO:0000259" key="24">
    <source>
        <dbReference type="Pfam" id="PF02875"/>
    </source>
</evidence>
<keyword evidence="27" id="KW-1185">Reference proteome</keyword>
<keyword evidence="13 23" id="KW-0067">ATP-binding</keyword>
<evidence type="ECO:0000256" key="11">
    <source>
        <dbReference type="ARBA" id="ARBA00022723"/>
    </source>
</evidence>
<dbReference type="EC" id="6.3.2.17" evidence="8"/>
<keyword evidence="10 23" id="KW-0436">Ligase</keyword>
<reference evidence="26 27" key="1">
    <citation type="submission" date="2015-06" db="EMBL/GenBank/DDBJ databases">
        <title>Lineage-specific patterns of genome deterioration in obligate symbionts.</title>
        <authorList>
            <person name="Bennett G.M."/>
            <person name="McCutcheon J.P."/>
            <person name="McDonald B.R."/>
            <person name="Moran N.A."/>
        </authorList>
    </citation>
    <scope>NUCLEOTIDE SEQUENCE [LARGE SCALE GENOMIC DNA]</scope>
    <source>
        <strain evidence="26 27">B-GSS</strain>
    </source>
</reference>
<dbReference type="EMBL" id="CP011787">
    <property type="protein sequence ID" value="AKZ65906.1"/>
    <property type="molecule type" value="Genomic_DNA"/>
</dbReference>
<organism evidence="26 27">
    <name type="scientific">Candidatus Palibaumannia cicadellinicola</name>
    <dbReference type="NCBI Taxonomy" id="186490"/>
    <lineage>
        <taxon>Bacteria</taxon>
        <taxon>Pseudomonadati</taxon>
        <taxon>Pseudomonadota</taxon>
        <taxon>Gammaproteobacteria</taxon>
        <taxon>Candidatus Palibaumannia</taxon>
    </lineage>
</organism>
<comment type="catalytic activity">
    <reaction evidence="19">
        <text>(6S)-5,6,7,8-tetrahydrofolyl-(gamma-L-Glu)(n) + L-glutamate + ATP = (6S)-5,6,7,8-tetrahydrofolyl-(gamma-L-Glu)(n+1) + ADP + phosphate + H(+)</text>
        <dbReference type="Rhea" id="RHEA:10580"/>
        <dbReference type="Rhea" id="RHEA-COMP:14738"/>
        <dbReference type="Rhea" id="RHEA-COMP:14740"/>
        <dbReference type="ChEBI" id="CHEBI:15378"/>
        <dbReference type="ChEBI" id="CHEBI:29985"/>
        <dbReference type="ChEBI" id="CHEBI:30616"/>
        <dbReference type="ChEBI" id="CHEBI:43474"/>
        <dbReference type="ChEBI" id="CHEBI:141005"/>
        <dbReference type="ChEBI" id="CHEBI:456216"/>
        <dbReference type="EC" id="6.3.2.17"/>
    </reaction>
</comment>
<name>A0A0K2BKH2_9GAMM</name>
<dbReference type="NCBIfam" id="TIGR01499">
    <property type="entry name" value="folC"/>
    <property type="match status" value="1"/>
</dbReference>
<dbReference type="UniPathway" id="UPA00077">
    <property type="reaction ID" value="UER00157"/>
</dbReference>
<dbReference type="Gene3D" id="3.90.190.20">
    <property type="entry name" value="Mur ligase, C-terminal domain"/>
    <property type="match status" value="1"/>
</dbReference>
<comment type="catalytic activity">
    <reaction evidence="21">
        <text>(6R)-5,10-methylenetetrahydrofolyl-(gamma-L-Glu)(n) + L-glutamate + ATP = (6R)-5,10-methylenetetrahydrofolyl-(gamma-L-Glu)(n+1) + ADP + phosphate + H(+)</text>
        <dbReference type="Rhea" id="RHEA:51912"/>
        <dbReference type="Rhea" id="RHEA-COMP:13257"/>
        <dbReference type="Rhea" id="RHEA-COMP:13258"/>
        <dbReference type="ChEBI" id="CHEBI:15378"/>
        <dbReference type="ChEBI" id="CHEBI:29985"/>
        <dbReference type="ChEBI" id="CHEBI:30616"/>
        <dbReference type="ChEBI" id="CHEBI:43474"/>
        <dbReference type="ChEBI" id="CHEBI:136572"/>
        <dbReference type="ChEBI" id="CHEBI:456216"/>
        <dbReference type="EC" id="6.3.2.17"/>
    </reaction>
</comment>
<dbReference type="InterPro" id="IPR001645">
    <property type="entry name" value="Folylpolyglutamate_synth"/>
</dbReference>
<dbReference type="PROSITE" id="PS01012">
    <property type="entry name" value="FOLYLPOLYGLU_SYNT_2"/>
    <property type="match status" value="1"/>
</dbReference>